<evidence type="ECO:0000313" key="1">
    <source>
        <dbReference type="EMBL" id="OGZ19952.1"/>
    </source>
</evidence>
<organism evidence="1 2">
    <name type="scientific">Candidatus Nealsonbacteria bacterium RIFCSPHIGHO2_01_FULL_38_55</name>
    <dbReference type="NCBI Taxonomy" id="1801664"/>
    <lineage>
        <taxon>Bacteria</taxon>
        <taxon>Candidatus Nealsoniibacteriota</taxon>
    </lineage>
</organism>
<dbReference type="Proteomes" id="UP000177360">
    <property type="component" value="Unassembled WGS sequence"/>
</dbReference>
<proteinExistence type="predicted"/>
<reference evidence="1 2" key="1">
    <citation type="journal article" date="2016" name="Nat. Commun.">
        <title>Thousands of microbial genomes shed light on interconnected biogeochemical processes in an aquifer system.</title>
        <authorList>
            <person name="Anantharaman K."/>
            <person name="Brown C.T."/>
            <person name="Hug L.A."/>
            <person name="Sharon I."/>
            <person name="Castelle C.J."/>
            <person name="Probst A.J."/>
            <person name="Thomas B.C."/>
            <person name="Singh A."/>
            <person name="Wilkins M.J."/>
            <person name="Karaoz U."/>
            <person name="Brodie E.L."/>
            <person name="Williams K.H."/>
            <person name="Hubbard S.S."/>
            <person name="Banfield J.F."/>
        </authorList>
    </citation>
    <scope>NUCLEOTIDE SEQUENCE [LARGE SCALE GENOMIC DNA]</scope>
</reference>
<dbReference type="InterPro" id="IPR029063">
    <property type="entry name" value="SAM-dependent_MTases_sf"/>
</dbReference>
<evidence type="ECO:0000313" key="2">
    <source>
        <dbReference type="Proteomes" id="UP000177360"/>
    </source>
</evidence>
<sequence length="332" mass="38688">MRFTIIYEIIIKNSKLFMPQEIYKLAIRDFANLLGTTIDDISENCKSLINKFDFRYRKLNSSERDAVILKVIKKIDSGELSFSGKERESSWETGWSENFNNFIKSDCDIAELVPKYIKKDQSIRFSGDYIMPLDANFEVNWYTIFRTWLFEKYFKGASAIYEFACGSGYNLPILAKLYPEKELHGLDWSPASKDIVNKLAEQYRLNMTGHLFNMFSPDEKLILRDNSAVLTMGGFEQLGENYKTFLSYLVGKSPLICAHMEPLVELYNHDILIDYLGMKFHKKRGYLGNFLTSLKKMESENKIKIIKIKKTTMGNLFHDGYCFVVWESNKTK</sequence>
<name>A0A1G2E2M2_9BACT</name>
<dbReference type="Gene3D" id="3.40.50.150">
    <property type="entry name" value="Vaccinia Virus protein VP39"/>
    <property type="match status" value="1"/>
</dbReference>
<dbReference type="AlphaFoldDB" id="A0A1G2E2M2"/>
<accession>A0A1G2E2M2</accession>
<dbReference type="EMBL" id="MHLZ01000016">
    <property type="protein sequence ID" value="OGZ19952.1"/>
    <property type="molecule type" value="Genomic_DNA"/>
</dbReference>
<protein>
    <recommendedName>
        <fullName evidence="3">Methyltransferase domain-containing protein</fullName>
    </recommendedName>
</protein>
<evidence type="ECO:0008006" key="3">
    <source>
        <dbReference type="Google" id="ProtNLM"/>
    </source>
</evidence>
<comment type="caution">
    <text evidence="1">The sequence shown here is derived from an EMBL/GenBank/DDBJ whole genome shotgun (WGS) entry which is preliminary data.</text>
</comment>
<gene>
    <name evidence="1" type="ORF">A2626_00760</name>
</gene>
<dbReference type="SUPFAM" id="SSF53335">
    <property type="entry name" value="S-adenosyl-L-methionine-dependent methyltransferases"/>
    <property type="match status" value="1"/>
</dbReference>